<accession>A0A8S1STX1</accession>
<reference evidence="1" key="1">
    <citation type="submission" date="2021-01" db="EMBL/GenBank/DDBJ databases">
        <authorList>
            <consortium name="Genoscope - CEA"/>
            <person name="William W."/>
        </authorList>
    </citation>
    <scope>NUCLEOTIDE SEQUENCE</scope>
</reference>
<gene>
    <name evidence="1" type="ORF">POCTA_138.1.T0140169</name>
</gene>
<dbReference type="EMBL" id="CAJJDP010000014">
    <property type="protein sequence ID" value="CAD8142819.1"/>
    <property type="molecule type" value="Genomic_DNA"/>
</dbReference>
<organism evidence="1 2">
    <name type="scientific">Paramecium octaurelia</name>
    <dbReference type="NCBI Taxonomy" id="43137"/>
    <lineage>
        <taxon>Eukaryota</taxon>
        <taxon>Sar</taxon>
        <taxon>Alveolata</taxon>
        <taxon>Ciliophora</taxon>
        <taxon>Intramacronucleata</taxon>
        <taxon>Oligohymenophorea</taxon>
        <taxon>Peniculida</taxon>
        <taxon>Parameciidae</taxon>
        <taxon>Paramecium</taxon>
    </lineage>
</organism>
<name>A0A8S1STX1_PAROT</name>
<dbReference type="AlphaFoldDB" id="A0A8S1STX1"/>
<keyword evidence="2" id="KW-1185">Reference proteome</keyword>
<protein>
    <submittedName>
        <fullName evidence="1">Uncharacterized protein</fullName>
    </submittedName>
</protein>
<comment type="caution">
    <text evidence="1">The sequence shown here is derived from an EMBL/GenBank/DDBJ whole genome shotgun (WGS) entry which is preliminary data.</text>
</comment>
<evidence type="ECO:0000313" key="1">
    <source>
        <dbReference type="EMBL" id="CAD8142819.1"/>
    </source>
</evidence>
<dbReference type="Proteomes" id="UP000683925">
    <property type="component" value="Unassembled WGS sequence"/>
</dbReference>
<evidence type="ECO:0000313" key="2">
    <source>
        <dbReference type="Proteomes" id="UP000683925"/>
    </source>
</evidence>
<sequence length="267" mass="31602">MEIQQMLYRIQTNCSLPFLNLKYVCVADKKDEFVVLFGDNSIMSISSKSMNFMNKQFICLKQVILCYNFLIASGGCKQNCFYVIIWHFNDAKIRKVLRYQYSFPNEGDLLMSETNQHILRCNKIKLMFLVQQMESKKQATILHNFQEQDTFCVSTNRGFYVYTYDDNVVENNYKLVYSLSQMYHCIFHVFYQYGLEEEGFILAVLENNETKVKFQDLNNKIALQGIQFDDQILTGKLIFQREFQNQQLVFLLGFENGKMRVLKLNKN</sequence>
<proteinExistence type="predicted"/>